<sequence length="123" mass="13947">MESSSSPHRYVKIKRKTCKEVLEEKCRLSMNHAIKLLSVSTIHRDCQCVLSIWYPKHPSCSHATFSVLRSVLTCLFTFPKEPLTTPQVALISQLCKISKLTAGERKESTPRSSPNYSQLPLKT</sequence>
<evidence type="ECO:0000256" key="1">
    <source>
        <dbReference type="SAM" id="MobiDB-lite"/>
    </source>
</evidence>
<reference evidence="2" key="1">
    <citation type="submission" date="2023-04" db="EMBL/GenBank/DDBJ databases">
        <authorList>
            <consortium name="ELIXIR-Norway"/>
        </authorList>
    </citation>
    <scope>NUCLEOTIDE SEQUENCE [LARGE SCALE GENOMIC DNA]</scope>
</reference>
<proteinExistence type="predicted"/>
<keyword evidence="3" id="KW-1185">Reference proteome</keyword>
<protein>
    <submittedName>
        <fullName evidence="2">Uncharacterized protein</fullName>
    </submittedName>
</protein>
<gene>
    <name evidence="2" type="ORF">MRATA1EN1_LOCUS20717</name>
</gene>
<accession>A0ABN8ZE60</accession>
<dbReference type="Proteomes" id="UP001176941">
    <property type="component" value="Chromosome 31"/>
</dbReference>
<evidence type="ECO:0000313" key="3">
    <source>
        <dbReference type="Proteomes" id="UP001176941"/>
    </source>
</evidence>
<feature type="region of interest" description="Disordered" evidence="1">
    <location>
        <begin position="102"/>
        <end position="123"/>
    </location>
</feature>
<evidence type="ECO:0000313" key="2">
    <source>
        <dbReference type="EMBL" id="CAI9171755.1"/>
    </source>
</evidence>
<feature type="compositionally biased region" description="Polar residues" evidence="1">
    <location>
        <begin position="110"/>
        <end position="123"/>
    </location>
</feature>
<organism evidence="2 3">
    <name type="scientific">Rangifer tarandus platyrhynchus</name>
    <name type="common">Svalbard reindeer</name>
    <dbReference type="NCBI Taxonomy" id="3082113"/>
    <lineage>
        <taxon>Eukaryota</taxon>
        <taxon>Metazoa</taxon>
        <taxon>Chordata</taxon>
        <taxon>Craniata</taxon>
        <taxon>Vertebrata</taxon>
        <taxon>Euteleostomi</taxon>
        <taxon>Mammalia</taxon>
        <taxon>Eutheria</taxon>
        <taxon>Laurasiatheria</taxon>
        <taxon>Artiodactyla</taxon>
        <taxon>Ruminantia</taxon>
        <taxon>Pecora</taxon>
        <taxon>Cervidae</taxon>
        <taxon>Odocoileinae</taxon>
        <taxon>Rangifer</taxon>
    </lineage>
</organism>
<dbReference type="EMBL" id="OX459967">
    <property type="protein sequence ID" value="CAI9171755.1"/>
    <property type="molecule type" value="Genomic_DNA"/>
</dbReference>
<name>A0ABN8ZE60_RANTA</name>